<feature type="transmembrane region" description="Helical" evidence="1">
    <location>
        <begin position="12"/>
        <end position="32"/>
    </location>
</feature>
<dbReference type="Proteomes" id="UP001596989">
    <property type="component" value="Unassembled WGS sequence"/>
</dbReference>
<reference evidence="3" key="1">
    <citation type="journal article" date="2019" name="Int. J. Syst. Evol. Microbiol.">
        <title>The Global Catalogue of Microorganisms (GCM) 10K type strain sequencing project: providing services to taxonomists for standard genome sequencing and annotation.</title>
        <authorList>
            <consortium name="The Broad Institute Genomics Platform"/>
            <consortium name="The Broad Institute Genome Sequencing Center for Infectious Disease"/>
            <person name="Wu L."/>
            <person name="Ma J."/>
        </authorList>
    </citation>
    <scope>NUCLEOTIDE SEQUENCE [LARGE SCALE GENOMIC DNA]</scope>
    <source>
        <strain evidence="3">CCUG 59129</strain>
    </source>
</reference>
<feature type="transmembrane region" description="Helical" evidence="1">
    <location>
        <begin position="634"/>
        <end position="656"/>
    </location>
</feature>
<dbReference type="EMBL" id="JBHTJZ010000002">
    <property type="protein sequence ID" value="MFD0957890.1"/>
    <property type="molecule type" value="Genomic_DNA"/>
</dbReference>
<dbReference type="RefSeq" id="WP_377561498.1">
    <property type="nucleotide sequence ID" value="NZ_JBHTJZ010000002.1"/>
</dbReference>
<feature type="transmembrane region" description="Helical" evidence="1">
    <location>
        <begin position="377"/>
        <end position="403"/>
    </location>
</feature>
<feature type="transmembrane region" description="Helical" evidence="1">
    <location>
        <begin position="563"/>
        <end position="582"/>
    </location>
</feature>
<sequence length="706" mass="78409">MLNRWHQWNRQAKLWLSIVTLIGVIAALPLGVQRMTMEKSAQNVEYVFDYRDIVEASDLQPRPRQFVEDRLRMLKEAGVTSMAVYESSLKELMQAGRLTYYNEKEAALLQGKLADERSHNTYILFSGQREAEQIGPVVRDAFDRMGVSHREWLFDGREGLIVEESTAAAGLKTMDFDPMALEAIHEAGFHIVARFSDRVVPYDPERTEEQLARLHEYGVTRLLFDGEKVKGFSDQTASKSLDHFASLLNKYEIGLTTIENLKRPQQGLNKLAYLTNYNIARLYSLSPEDSIEMTQEGVVDRFLLAAKDRNIRMFFLNAMTLGNADTGTLDQSVDKLAEIMIGERGVVQTLADNGFPAGPAQPFHYEKPAWEKPVRGLAALGAVAIIALLIGAYLPALLIPVFGIGLVGSAGLYVLNSSLMEQALALGAAVSAPTLGLIWVMNRIYARTIGERRMVGGEDWTISGSAEEPRGTRWIFPDMPIGKRIGLALNWFLVATCISLCAVPLVFGLLNNITYSLVLEQFRGVSVLHLAPIFLIAVYVFLYEGSSTKGVLKRATALLSQPITVMWVLLAAVLGAVGFYYLSRTGNAGQVSQIELLIRGWLESTFGVRPRFKEFVLGHPPLLLGLFLALRYRAGWLLIIIGAVGQLTMVGTFTHIHSPLEMSIARTLLGLGGGLLIGFILIVVWIALEGAWRRWAWPMIQKYSAS</sequence>
<protein>
    <submittedName>
        <fullName evidence="2">DUF5693 family protein</fullName>
    </submittedName>
</protein>
<feature type="transmembrane region" description="Helical" evidence="1">
    <location>
        <begin position="522"/>
        <end position="542"/>
    </location>
</feature>
<keyword evidence="1" id="KW-0472">Membrane</keyword>
<keyword evidence="3" id="KW-1185">Reference proteome</keyword>
<gene>
    <name evidence="2" type="ORF">ACFQ2I_00590</name>
</gene>
<keyword evidence="1" id="KW-0812">Transmembrane</keyword>
<evidence type="ECO:0000256" key="1">
    <source>
        <dbReference type="SAM" id="Phobius"/>
    </source>
</evidence>
<dbReference type="InterPro" id="IPR043748">
    <property type="entry name" value="DUF5693"/>
</dbReference>
<feature type="transmembrane region" description="Helical" evidence="1">
    <location>
        <begin position="668"/>
        <end position="688"/>
    </location>
</feature>
<name>A0ABW3HK96_9BACL</name>
<comment type="caution">
    <text evidence="2">The sequence shown here is derived from an EMBL/GenBank/DDBJ whole genome shotgun (WGS) entry which is preliminary data.</text>
</comment>
<feature type="transmembrane region" description="Helical" evidence="1">
    <location>
        <begin position="423"/>
        <end position="445"/>
    </location>
</feature>
<feature type="transmembrane region" description="Helical" evidence="1">
    <location>
        <begin position="489"/>
        <end position="510"/>
    </location>
</feature>
<evidence type="ECO:0000313" key="2">
    <source>
        <dbReference type="EMBL" id="MFD0957890.1"/>
    </source>
</evidence>
<dbReference type="Pfam" id="PF18949">
    <property type="entry name" value="DUF5693"/>
    <property type="match status" value="1"/>
</dbReference>
<proteinExistence type="predicted"/>
<evidence type="ECO:0000313" key="3">
    <source>
        <dbReference type="Proteomes" id="UP001596989"/>
    </source>
</evidence>
<organism evidence="2 3">
    <name type="scientific">Paenibacillus chungangensis</name>
    <dbReference type="NCBI Taxonomy" id="696535"/>
    <lineage>
        <taxon>Bacteria</taxon>
        <taxon>Bacillati</taxon>
        <taxon>Bacillota</taxon>
        <taxon>Bacilli</taxon>
        <taxon>Bacillales</taxon>
        <taxon>Paenibacillaceae</taxon>
        <taxon>Paenibacillus</taxon>
    </lineage>
</organism>
<keyword evidence="1" id="KW-1133">Transmembrane helix</keyword>
<accession>A0ABW3HK96</accession>